<dbReference type="STRING" id="1792845.BC343_29360"/>
<dbReference type="Proteomes" id="UP000189739">
    <property type="component" value="Unassembled WGS sequence"/>
</dbReference>
<keyword evidence="3" id="KW-1185">Reference proteome</keyword>
<keyword evidence="1" id="KW-1277">Toxin-antitoxin system</keyword>
<name>A0A1S9PDW3_9SPHI</name>
<sequence length="95" mass="11143">MIYNFSISPKAIKEIQESGDWYEEKQIGLGYRFETQVAAKIESVRSNPFHYPLKGKYREANLPDFPFLILYEIDEVYKAITIASVFHTSRHPNKK</sequence>
<comment type="caution">
    <text evidence="2">The sequence shown here is derived from an EMBL/GenBank/DDBJ whole genome shotgun (WGS) entry which is preliminary data.</text>
</comment>
<protein>
    <recommendedName>
        <fullName evidence="4">Addiction module toxin RelE</fullName>
    </recommendedName>
</protein>
<accession>A0A1S9PDW3</accession>
<evidence type="ECO:0000313" key="3">
    <source>
        <dbReference type="Proteomes" id="UP000189739"/>
    </source>
</evidence>
<proteinExistence type="predicted"/>
<evidence type="ECO:0008006" key="4">
    <source>
        <dbReference type="Google" id="ProtNLM"/>
    </source>
</evidence>
<dbReference type="InterPro" id="IPR007712">
    <property type="entry name" value="RelE/ParE_toxin"/>
</dbReference>
<dbReference type="RefSeq" id="WP_078348928.1">
    <property type="nucleotide sequence ID" value="NZ_MBTF01000016.1"/>
</dbReference>
<evidence type="ECO:0000256" key="1">
    <source>
        <dbReference type="ARBA" id="ARBA00022649"/>
    </source>
</evidence>
<reference evidence="2 3" key="1">
    <citation type="submission" date="2016-07" db="EMBL/GenBank/DDBJ databases">
        <title>Genomic analysis of zinc-resistant bacterium Mucilaginibacter pedocola TBZ30.</title>
        <authorList>
            <person name="Huang J."/>
            <person name="Tang J."/>
        </authorList>
    </citation>
    <scope>NUCLEOTIDE SEQUENCE [LARGE SCALE GENOMIC DNA]</scope>
    <source>
        <strain evidence="2 3">TBZ30</strain>
    </source>
</reference>
<evidence type="ECO:0000313" key="2">
    <source>
        <dbReference type="EMBL" id="OOQ59133.1"/>
    </source>
</evidence>
<gene>
    <name evidence="2" type="ORF">BC343_29360</name>
</gene>
<dbReference type="InterPro" id="IPR035093">
    <property type="entry name" value="RelE/ParE_toxin_dom_sf"/>
</dbReference>
<dbReference type="EMBL" id="MBTF01000016">
    <property type="protein sequence ID" value="OOQ59133.1"/>
    <property type="molecule type" value="Genomic_DNA"/>
</dbReference>
<dbReference type="OrthoDB" id="595476at2"/>
<dbReference type="AlphaFoldDB" id="A0A1S9PDW3"/>
<organism evidence="2 3">
    <name type="scientific">Mucilaginibacter pedocola</name>
    <dbReference type="NCBI Taxonomy" id="1792845"/>
    <lineage>
        <taxon>Bacteria</taxon>
        <taxon>Pseudomonadati</taxon>
        <taxon>Bacteroidota</taxon>
        <taxon>Sphingobacteriia</taxon>
        <taxon>Sphingobacteriales</taxon>
        <taxon>Sphingobacteriaceae</taxon>
        <taxon>Mucilaginibacter</taxon>
    </lineage>
</organism>
<dbReference type="Gene3D" id="3.30.2310.20">
    <property type="entry name" value="RelE-like"/>
    <property type="match status" value="1"/>
</dbReference>
<dbReference type="Pfam" id="PF05016">
    <property type="entry name" value="ParE_toxin"/>
    <property type="match status" value="1"/>
</dbReference>